<evidence type="ECO:0000313" key="3">
    <source>
        <dbReference type="EMBL" id="CAK7333653.1"/>
    </source>
</evidence>
<accession>A0AAV1RCS6</accession>
<organism evidence="3 4">
    <name type="scientific">Dovyalis caffra</name>
    <dbReference type="NCBI Taxonomy" id="77055"/>
    <lineage>
        <taxon>Eukaryota</taxon>
        <taxon>Viridiplantae</taxon>
        <taxon>Streptophyta</taxon>
        <taxon>Embryophyta</taxon>
        <taxon>Tracheophyta</taxon>
        <taxon>Spermatophyta</taxon>
        <taxon>Magnoliopsida</taxon>
        <taxon>eudicotyledons</taxon>
        <taxon>Gunneridae</taxon>
        <taxon>Pentapetalae</taxon>
        <taxon>rosids</taxon>
        <taxon>fabids</taxon>
        <taxon>Malpighiales</taxon>
        <taxon>Salicaceae</taxon>
        <taxon>Flacourtieae</taxon>
        <taxon>Dovyalis</taxon>
    </lineage>
</organism>
<evidence type="ECO:0000256" key="1">
    <source>
        <dbReference type="PROSITE-ProRule" id="PRU00047"/>
    </source>
</evidence>
<dbReference type="InterPro" id="IPR036875">
    <property type="entry name" value="Znf_CCHC_sf"/>
</dbReference>
<name>A0AAV1RCS6_9ROSI</name>
<evidence type="ECO:0000313" key="4">
    <source>
        <dbReference type="Proteomes" id="UP001314170"/>
    </source>
</evidence>
<feature type="domain" description="CCHC-type" evidence="2">
    <location>
        <begin position="61"/>
        <end position="75"/>
    </location>
</feature>
<dbReference type="Proteomes" id="UP001314170">
    <property type="component" value="Unassembled WGS sequence"/>
</dbReference>
<keyword evidence="1" id="KW-0862">Zinc</keyword>
<dbReference type="Pfam" id="PF00098">
    <property type="entry name" value="zf-CCHC"/>
    <property type="match status" value="1"/>
</dbReference>
<dbReference type="SUPFAM" id="SSF57756">
    <property type="entry name" value="Retrovirus zinc finger-like domains"/>
    <property type="match status" value="1"/>
</dbReference>
<sequence>MSPTHPKFRPPPITHTASPLPLVVEDAGGAVAVLIPSQTHVDPLGSPRASPTPSPPMVPTCYNCRGIGHLSSACPLPNTQMQLDHLARPRPHLILHPPKPTLNGFLIVELRTISRRISTT</sequence>
<dbReference type="Gene3D" id="4.10.60.10">
    <property type="entry name" value="Zinc finger, CCHC-type"/>
    <property type="match status" value="1"/>
</dbReference>
<dbReference type="EMBL" id="CAWUPB010000936">
    <property type="protein sequence ID" value="CAK7333653.1"/>
    <property type="molecule type" value="Genomic_DNA"/>
</dbReference>
<evidence type="ECO:0000259" key="2">
    <source>
        <dbReference type="PROSITE" id="PS50158"/>
    </source>
</evidence>
<dbReference type="GO" id="GO:0008270">
    <property type="term" value="F:zinc ion binding"/>
    <property type="evidence" value="ECO:0007669"/>
    <property type="project" value="UniProtKB-KW"/>
</dbReference>
<proteinExistence type="predicted"/>
<gene>
    <name evidence="3" type="ORF">DCAF_LOCUS9550</name>
</gene>
<reference evidence="3 4" key="1">
    <citation type="submission" date="2024-01" db="EMBL/GenBank/DDBJ databases">
        <authorList>
            <person name="Waweru B."/>
        </authorList>
    </citation>
    <scope>NUCLEOTIDE SEQUENCE [LARGE SCALE GENOMIC DNA]</scope>
</reference>
<keyword evidence="4" id="KW-1185">Reference proteome</keyword>
<protein>
    <recommendedName>
        <fullName evidence="2">CCHC-type domain-containing protein</fullName>
    </recommendedName>
</protein>
<dbReference type="GO" id="GO:0003676">
    <property type="term" value="F:nucleic acid binding"/>
    <property type="evidence" value="ECO:0007669"/>
    <property type="project" value="InterPro"/>
</dbReference>
<dbReference type="InterPro" id="IPR001878">
    <property type="entry name" value="Znf_CCHC"/>
</dbReference>
<comment type="caution">
    <text evidence="3">The sequence shown here is derived from an EMBL/GenBank/DDBJ whole genome shotgun (WGS) entry which is preliminary data.</text>
</comment>
<keyword evidence="1" id="KW-0479">Metal-binding</keyword>
<dbReference type="PROSITE" id="PS50158">
    <property type="entry name" value="ZF_CCHC"/>
    <property type="match status" value="1"/>
</dbReference>
<keyword evidence="1" id="KW-0863">Zinc-finger</keyword>
<dbReference type="AlphaFoldDB" id="A0AAV1RCS6"/>